<feature type="compositionally biased region" description="Low complexity" evidence="2">
    <location>
        <begin position="1027"/>
        <end position="1058"/>
    </location>
</feature>
<feature type="region of interest" description="Disordered" evidence="2">
    <location>
        <begin position="1584"/>
        <end position="1635"/>
    </location>
</feature>
<name>A0A9W4E2V3_9ACTN</name>
<reference evidence="5" key="1">
    <citation type="submission" date="2021-06" db="EMBL/GenBank/DDBJ databases">
        <authorList>
            <person name="Arsene-Ploetze F."/>
        </authorList>
    </citation>
    <scope>NUCLEOTIDE SEQUENCE</scope>
    <source>
        <strain evidence="5">SBRY1</strain>
    </source>
</reference>
<proteinExistence type="predicted"/>
<dbReference type="PANTHER" id="PTHR32305">
    <property type="match status" value="1"/>
</dbReference>
<accession>A0A9W4E2V3</accession>
<evidence type="ECO:0000313" key="6">
    <source>
        <dbReference type="Proteomes" id="UP001153328"/>
    </source>
</evidence>
<evidence type="ECO:0000259" key="4">
    <source>
        <dbReference type="Pfam" id="PF25023"/>
    </source>
</evidence>
<evidence type="ECO:0000256" key="2">
    <source>
        <dbReference type="SAM" id="MobiDB-lite"/>
    </source>
</evidence>
<organism evidence="5 6">
    <name type="scientific">Actinacidiphila bryophytorum</name>
    <dbReference type="NCBI Taxonomy" id="1436133"/>
    <lineage>
        <taxon>Bacteria</taxon>
        <taxon>Bacillati</taxon>
        <taxon>Actinomycetota</taxon>
        <taxon>Actinomycetes</taxon>
        <taxon>Kitasatosporales</taxon>
        <taxon>Streptomycetaceae</taxon>
        <taxon>Actinacidiphila</taxon>
    </lineage>
</organism>
<feature type="transmembrane region" description="Helical" evidence="3">
    <location>
        <begin position="1972"/>
        <end position="2002"/>
    </location>
</feature>
<evidence type="ECO:0000256" key="1">
    <source>
        <dbReference type="ARBA" id="ARBA00022737"/>
    </source>
</evidence>
<evidence type="ECO:0000256" key="3">
    <source>
        <dbReference type="SAM" id="Phobius"/>
    </source>
</evidence>
<feature type="region of interest" description="Disordered" evidence="2">
    <location>
        <begin position="1027"/>
        <end position="1063"/>
    </location>
</feature>
<keyword evidence="3" id="KW-1133">Transmembrane helix</keyword>
<dbReference type="InterPro" id="IPR006530">
    <property type="entry name" value="YD"/>
</dbReference>
<dbReference type="Pfam" id="PF05593">
    <property type="entry name" value="RHS_repeat"/>
    <property type="match status" value="1"/>
</dbReference>
<feature type="compositionally biased region" description="Low complexity" evidence="2">
    <location>
        <begin position="1833"/>
        <end position="1846"/>
    </location>
</feature>
<dbReference type="InterPro" id="IPR031325">
    <property type="entry name" value="RHS_repeat"/>
</dbReference>
<keyword evidence="3" id="KW-0812">Transmembrane</keyword>
<feature type="region of interest" description="Disordered" evidence="2">
    <location>
        <begin position="1823"/>
        <end position="1849"/>
    </location>
</feature>
<sequence length="2062" mass="217536">MLGVSVSLVGYLLAGMLAGPVAEAAGLGLGKLPSPDPVPVKAVRGTAAAHPDQAAAHAWKGSPKVVWPAAGTAQVAVPAAGKAPAKAGGLPVRLGHAAAKKSAGSAVDAAAAGPVSAQVQVLGQDVAKSLGVDGVVLAVKPAAGAAGSVDVQLDYSGFRNAYGGDWASRLSFRQLPACALTSAQGAACAVGRDLDTANDVSAGTLNAPVALAAAESPVPSAPVDAAPASARSATGLSVTGGTVLLAATADAAGSQGSFKATSLSPSASWSAGGSQGEFSWTYGIDTPDVPGGVQPDLSLGYSSQAVDGRTAATNNQANWVGDGWSMDPGYIERQYVSCTDDTSGSNTTAKVGDECWKKDNAVINLNGHSNVLVHDDTTGQWHLEADDGTKAEKLTSSTNNNGDNDGEYWKVTTPDGTAYYFGLNHPTGWASGKAETNSTWTVPVYGNQAGEPCHATAFADSWCQQAWRWNLDAVVDPHGDAMAYYWAKEANSYARNVNPDTGTGTSTSYTRGGYLTRIEYGLRSGDFYATPAAKVAFTVAERCLTDCGTFDKDHAKNWPDTPFDQYCATGATCGYNFSPSFWTRKRLTQIDTSVLVGSTFKPVDTWKLTHQFPATGDGTDPALWLASVSRTGHTGTGDVTLPTVTFMGQTLPNRVEGATTGGDPDPVPPMWRYRVYGINSETGSTLGITYSVQDCKAGDVPTPASNNRRCYPVIWSPPDAPAADYTPYTDWFHSYVVTQVLEQDLSGGAPAKETDYSYLDGMAWGKAEDEFSPAKYLTYGDRKGYGRVQVRTGAGNDARTLKEYRYFRGIEGADVANSDGVKVTDHDAFAGMTREEDTYNGDGGPLLTATSYVPWRSTATATMTRGGLSALSAYATGSGSEITRTAVGSGWRTTRTDSTFDSDGKTLTESKLGDTAVSGDETCETTTYAPNTATNFLTSIAEVKTVAKPCGTTASLPADLVSDEQHYYDDATSLTAAPTKGDVTRLDEQDAAGTGHLTTARHTYDIHGRELTDTDALGNTTTTAYTPATVAAPTSSTSTNALDQTTTTTYDPTRGLTTATVDPNGKRTDAVYDGLGRLLQLWEPGWAKADHPNTPSATHSYLISQSKTQANVVTTRTLKHNGGYATTYDFYDGLLRSRETQAVAEGTQDRLVTETRYDTRGYAAKTYAAYYVAGTPSTTLVQGDDTKVANLTQNVYDGSGRVTAAISLKYGDEQWRTTTVYDGDRTTVIPPKGGTATTTVTDALGRTTELRQYTDAARTAYQKTTYAYGKFDQAVKVTDPAGNAWTYGFDNRGQQTSSDDPDKGLVTTTYDNAGRAVTTTDARGITLTTDYDKLGRRTALKQGSTVLADWTYDTVAKGQLTASTRYVGGAAYTEATGGFDDRYQPTSSSVTIPSAAGGLAGTYTWTTSYDPATGLQDWSRTPAVGDVPAELITTDYNSDDLPFRTTRAGVALVSNTTYDAWSRPVRLEFGGTVGKKVYEERTYDEFSGRLTEQTTDRDLAPQRIDDTHYAYDDAGNITGVTTASGQDAGLTTDAQCFSNDALGQLTQAWTTTTNCASAPTTSTVGGPDAYWQSFSYDLAGNRTQQTDHATATGSTDAVTTYTQPTPNTGLPHAVQQTTTTGGTAPGSSSFAYDADGNTKTRTINGGTQSLTWDAEGHLATLAAASGTTSYLYDADGNRLITTNPDGSSILTLPDDSEVHLAADHTTKTGVRYYDHAGETVAVNDGNALSYLFGDQQGTATAAVAALTLAVSRRKQLPFGQTRGTSGAFPGDQGFVGGTTDPTGLIHLGAREYDPVLGRFLSVDPVNDITDPAQMNAYSYAHNNPVTKSDPDGTRPLGPTDGGTTTDNAWANDRGMSAGWHYKNGRWVWGQTPKKDKASRKKYAHYRANPTHYMIDDKYAKARAKQIAKEVAAIKAQAKKRREQEAIDQALAMMHKEDPVGDFVSGAAKSGAKWVKDHPQEMVHFGINVGAGFAAGLIAAGVCAGTAGVACAVYAGVGIGLLIGMPSHLIADRIMGHVTTAGDAVNYFIGSAWRGGFQGAFRKHFGVGPATKAIKSVKKLKFW</sequence>
<gene>
    <name evidence="5" type="ORF">SBRY_10858</name>
</gene>
<evidence type="ECO:0000313" key="5">
    <source>
        <dbReference type="EMBL" id="CAG7605785.1"/>
    </source>
</evidence>
<dbReference type="Proteomes" id="UP001153328">
    <property type="component" value="Unassembled WGS sequence"/>
</dbReference>
<keyword evidence="1" id="KW-0677">Repeat</keyword>
<comment type="caution">
    <text evidence="5">The sequence shown here is derived from an EMBL/GenBank/DDBJ whole genome shotgun (WGS) entry which is preliminary data.</text>
</comment>
<dbReference type="InterPro" id="IPR022385">
    <property type="entry name" value="Rhs_assc_core"/>
</dbReference>
<dbReference type="Gene3D" id="2.180.10.10">
    <property type="entry name" value="RHS repeat-associated core"/>
    <property type="match status" value="1"/>
</dbReference>
<keyword evidence="6" id="KW-1185">Reference proteome</keyword>
<dbReference type="NCBIfam" id="TIGR03696">
    <property type="entry name" value="Rhs_assc_core"/>
    <property type="match status" value="1"/>
</dbReference>
<feature type="domain" description="Teneurin-like YD-shell" evidence="4">
    <location>
        <begin position="1573"/>
        <end position="1825"/>
    </location>
</feature>
<dbReference type="Pfam" id="PF25023">
    <property type="entry name" value="TEN_YD-shell"/>
    <property type="match status" value="1"/>
</dbReference>
<dbReference type="InterPro" id="IPR050708">
    <property type="entry name" value="T6SS_VgrG/RHS"/>
</dbReference>
<dbReference type="EMBL" id="CAJVAX010000001">
    <property type="protein sequence ID" value="CAG7605785.1"/>
    <property type="molecule type" value="Genomic_DNA"/>
</dbReference>
<keyword evidence="3" id="KW-0472">Membrane</keyword>
<dbReference type="PANTHER" id="PTHR32305:SF17">
    <property type="entry name" value="TRNA NUCLEASE WAPA"/>
    <property type="match status" value="1"/>
</dbReference>
<feature type="compositionally biased region" description="Polar residues" evidence="2">
    <location>
        <begin position="1584"/>
        <end position="1608"/>
    </location>
</feature>
<protein>
    <submittedName>
        <fullName evidence="5">RHS repeat-associated protein</fullName>
    </submittedName>
</protein>
<dbReference type="NCBIfam" id="TIGR01643">
    <property type="entry name" value="YD_repeat_2x"/>
    <property type="match status" value="2"/>
</dbReference>
<dbReference type="InterPro" id="IPR056823">
    <property type="entry name" value="TEN-like_YD-shell"/>
</dbReference>